<name>A0ABM7WCW6_9BACT</name>
<comment type="subunit">
    <text evidence="5">Heterodimer of LeuC and LeuD.</text>
</comment>
<dbReference type="EC" id="4.2.1.33" evidence="6"/>
<dbReference type="PANTHER" id="PTHR43345:SF5">
    <property type="entry name" value="3-ISOPROPYLMALATE DEHYDRATASE SMALL SUBUNIT"/>
    <property type="match status" value="1"/>
</dbReference>
<dbReference type="CDD" id="cd01577">
    <property type="entry name" value="IPMI_Swivel"/>
    <property type="match status" value="1"/>
</dbReference>
<dbReference type="InterPro" id="IPR015928">
    <property type="entry name" value="Aconitase/3IPM_dehydase_swvl"/>
</dbReference>
<dbReference type="NCBIfam" id="NF002458">
    <property type="entry name" value="PRK01641.1"/>
    <property type="match status" value="1"/>
</dbReference>
<dbReference type="InterPro" id="IPR050075">
    <property type="entry name" value="LeuD"/>
</dbReference>
<accession>A0ABM7WCW6</accession>
<dbReference type="InterPro" id="IPR000573">
    <property type="entry name" value="AconitaseA/IPMdHydase_ssu_swvl"/>
</dbReference>
<protein>
    <recommendedName>
        <fullName evidence="6">3-isopropylmalate dehydratase</fullName>
        <ecNumber evidence="6">4.2.1.33</ecNumber>
    </recommendedName>
</protein>
<organism evidence="12 13">
    <name type="scientific">Desulfofustis limnaeus</name>
    <dbReference type="NCBI Taxonomy" id="2740163"/>
    <lineage>
        <taxon>Bacteria</taxon>
        <taxon>Pseudomonadati</taxon>
        <taxon>Thermodesulfobacteriota</taxon>
        <taxon>Desulfobulbia</taxon>
        <taxon>Desulfobulbales</taxon>
        <taxon>Desulfocapsaceae</taxon>
        <taxon>Desulfofustis</taxon>
    </lineage>
</organism>
<keyword evidence="10" id="KW-0100">Branched-chain amino acid biosynthesis</keyword>
<evidence type="ECO:0000256" key="2">
    <source>
        <dbReference type="ARBA" id="ARBA00002695"/>
    </source>
</evidence>
<evidence type="ECO:0000256" key="7">
    <source>
        <dbReference type="ARBA" id="ARBA00022430"/>
    </source>
</evidence>
<dbReference type="EMBL" id="AP025516">
    <property type="protein sequence ID" value="BDD88802.1"/>
    <property type="molecule type" value="Genomic_DNA"/>
</dbReference>
<keyword evidence="13" id="KW-1185">Reference proteome</keyword>
<dbReference type="Proteomes" id="UP000830055">
    <property type="component" value="Chromosome"/>
</dbReference>
<evidence type="ECO:0000256" key="8">
    <source>
        <dbReference type="ARBA" id="ARBA00022605"/>
    </source>
</evidence>
<evidence type="ECO:0000256" key="1">
    <source>
        <dbReference type="ARBA" id="ARBA00000491"/>
    </source>
</evidence>
<evidence type="ECO:0000256" key="5">
    <source>
        <dbReference type="ARBA" id="ARBA00011271"/>
    </source>
</evidence>
<evidence type="ECO:0000256" key="6">
    <source>
        <dbReference type="ARBA" id="ARBA00011998"/>
    </source>
</evidence>
<dbReference type="InterPro" id="IPR033940">
    <property type="entry name" value="IPMI_Swivel"/>
</dbReference>
<comment type="pathway">
    <text evidence="3">Amino-acid biosynthesis; L-leucine biosynthesis; L-leucine from 3-methyl-2-oxobutanoate: step 2/4.</text>
</comment>
<gene>
    <name evidence="12" type="primary">leuD_2</name>
    <name evidence="12" type="ORF">DPPLL_31670</name>
</gene>
<evidence type="ECO:0000256" key="3">
    <source>
        <dbReference type="ARBA" id="ARBA00004729"/>
    </source>
</evidence>
<keyword evidence="9" id="KW-0456">Lyase</keyword>
<comment type="similarity">
    <text evidence="4">Belongs to the LeuD family. LeuD type 1 subfamily.</text>
</comment>
<dbReference type="Pfam" id="PF00694">
    <property type="entry name" value="Aconitase_C"/>
    <property type="match status" value="1"/>
</dbReference>
<dbReference type="NCBIfam" id="TIGR00171">
    <property type="entry name" value="leuD"/>
    <property type="match status" value="1"/>
</dbReference>
<keyword evidence="8" id="KW-0028">Amino-acid biosynthesis</keyword>
<comment type="catalytic activity">
    <reaction evidence="1">
        <text>(2R,3S)-3-isopropylmalate = (2S)-2-isopropylmalate</text>
        <dbReference type="Rhea" id="RHEA:32287"/>
        <dbReference type="ChEBI" id="CHEBI:1178"/>
        <dbReference type="ChEBI" id="CHEBI:35121"/>
        <dbReference type="EC" id="4.2.1.33"/>
    </reaction>
</comment>
<dbReference type="InterPro" id="IPR004431">
    <property type="entry name" value="3-IsopropMal_deHydase_ssu"/>
</dbReference>
<dbReference type="SUPFAM" id="SSF52016">
    <property type="entry name" value="LeuD/IlvD-like"/>
    <property type="match status" value="1"/>
</dbReference>
<dbReference type="PANTHER" id="PTHR43345">
    <property type="entry name" value="3-ISOPROPYLMALATE DEHYDRATASE SMALL SUBUNIT 2-RELATED-RELATED"/>
    <property type="match status" value="1"/>
</dbReference>
<dbReference type="Gene3D" id="3.20.19.10">
    <property type="entry name" value="Aconitase, domain 4"/>
    <property type="match status" value="1"/>
</dbReference>
<reference evidence="12 13" key="1">
    <citation type="submission" date="2022-01" db="EMBL/GenBank/DDBJ databases">
        <title>Desulfofustis limnae sp. nov., a novel mesophilic sulfate-reducing bacterium isolated from marsh soil.</title>
        <authorList>
            <person name="Watanabe M."/>
            <person name="Takahashi A."/>
            <person name="Kojima H."/>
            <person name="Fukui M."/>
        </authorList>
    </citation>
    <scope>NUCLEOTIDE SEQUENCE [LARGE SCALE GENOMIC DNA]</scope>
    <source>
        <strain evidence="12 13">PPLL</strain>
    </source>
</reference>
<evidence type="ECO:0000259" key="11">
    <source>
        <dbReference type="Pfam" id="PF00694"/>
    </source>
</evidence>
<sequence>MQGRGLVLPGNDIDTDRIIPARFLRSITFTGLGDQVFRDERFNSDGTKRHHPFNDERFRGAEILVVNNNFGCGSSREHAPQALHRFGIKAIIGVSFAEIFAGNCTSIGLVTATLKEPEVVELQRRIEEDPTVVLTIDLETLTLSFAGKTEPLTMNPAARSALLEGTWDTLEQLLRNEDEIDQVHRRLPAFSTLA</sequence>
<evidence type="ECO:0000256" key="9">
    <source>
        <dbReference type="ARBA" id="ARBA00023239"/>
    </source>
</evidence>
<evidence type="ECO:0000313" key="12">
    <source>
        <dbReference type="EMBL" id="BDD88802.1"/>
    </source>
</evidence>
<comment type="function">
    <text evidence="2">Catalyzes the isomerization between 2-isopropylmalate and 3-isopropylmalate, via the formation of 2-isopropylmaleate.</text>
</comment>
<evidence type="ECO:0000313" key="13">
    <source>
        <dbReference type="Proteomes" id="UP000830055"/>
    </source>
</evidence>
<feature type="domain" description="Aconitase A/isopropylmalate dehydratase small subunit swivel" evidence="11">
    <location>
        <begin position="12"/>
        <end position="116"/>
    </location>
</feature>
<evidence type="ECO:0000256" key="10">
    <source>
        <dbReference type="ARBA" id="ARBA00023304"/>
    </source>
</evidence>
<proteinExistence type="inferred from homology"/>
<evidence type="ECO:0000256" key="4">
    <source>
        <dbReference type="ARBA" id="ARBA00009845"/>
    </source>
</evidence>
<keyword evidence="7" id="KW-0432">Leucine biosynthesis</keyword>